<reference evidence="1" key="1">
    <citation type="journal article" date="2021" name="Environ. Microbiol.">
        <title>Gene family expansions and transcriptome signatures uncover fungal adaptations to wood decay.</title>
        <authorList>
            <person name="Hage H."/>
            <person name="Miyauchi S."/>
            <person name="Viragh M."/>
            <person name="Drula E."/>
            <person name="Min B."/>
            <person name="Chaduli D."/>
            <person name="Navarro D."/>
            <person name="Favel A."/>
            <person name="Norest M."/>
            <person name="Lesage-Meessen L."/>
            <person name="Balint B."/>
            <person name="Merenyi Z."/>
            <person name="de Eugenio L."/>
            <person name="Morin E."/>
            <person name="Martinez A.T."/>
            <person name="Baldrian P."/>
            <person name="Stursova M."/>
            <person name="Martinez M.J."/>
            <person name="Novotny C."/>
            <person name="Magnuson J.K."/>
            <person name="Spatafora J.W."/>
            <person name="Maurice S."/>
            <person name="Pangilinan J."/>
            <person name="Andreopoulos W."/>
            <person name="LaButti K."/>
            <person name="Hundley H."/>
            <person name="Na H."/>
            <person name="Kuo A."/>
            <person name="Barry K."/>
            <person name="Lipzen A."/>
            <person name="Henrissat B."/>
            <person name="Riley R."/>
            <person name="Ahrendt S."/>
            <person name="Nagy L.G."/>
            <person name="Grigoriev I.V."/>
            <person name="Martin F."/>
            <person name="Rosso M.N."/>
        </authorList>
    </citation>
    <scope>NUCLEOTIDE SEQUENCE</scope>
    <source>
        <strain evidence="1">CBS 384.51</strain>
    </source>
</reference>
<comment type="caution">
    <text evidence="1">The sequence shown here is derived from an EMBL/GenBank/DDBJ whole genome shotgun (WGS) entry which is preliminary data.</text>
</comment>
<evidence type="ECO:0000313" key="2">
    <source>
        <dbReference type="Proteomes" id="UP001055072"/>
    </source>
</evidence>
<sequence>MMTAFVLAVPTWLGSLDRMSPRAGLVLAGWKMRYRPRKEGCLEADYRLQVIIVGPAHTRLVAALVAVWHFPTFMSPGCVGTARSKAGTTTRTLRRVMGAFKTPKVEVAVEEKARFLCGVLARYLLLPPHLHDSIHPSCGQPRGSHRARRSCAFILLVFLLRRPRNSLVYSESRKRVQVSVKRCCGLCAYVVPASRQVAAGRSFGNAVQTYIYPSNHLPLPSSACCAAYFYNSP</sequence>
<protein>
    <submittedName>
        <fullName evidence="1">Uncharacterized protein</fullName>
    </submittedName>
</protein>
<name>A0ACB8UEP3_9APHY</name>
<proteinExistence type="predicted"/>
<organism evidence="1 2">
    <name type="scientific">Irpex rosettiformis</name>
    <dbReference type="NCBI Taxonomy" id="378272"/>
    <lineage>
        <taxon>Eukaryota</taxon>
        <taxon>Fungi</taxon>
        <taxon>Dikarya</taxon>
        <taxon>Basidiomycota</taxon>
        <taxon>Agaricomycotina</taxon>
        <taxon>Agaricomycetes</taxon>
        <taxon>Polyporales</taxon>
        <taxon>Irpicaceae</taxon>
        <taxon>Irpex</taxon>
    </lineage>
</organism>
<gene>
    <name evidence="1" type="ORF">BDY19DRAFT_512815</name>
</gene>
<dbReference type="EMBL" id="MU274903">
    <property type="protein sequence ID" value="KAI0092872.1"/>
    <property type="molecule type" value="Genomic_DNA"/>
</dbReference>
<keyword evidence="2" id="KW-1185">Reference proteome</keyword>
<evidence type="ECO:0000313" key="1">
    <source>
        <dbReference type="EMBL" id="KAI0092872.1"/>
    </source>
</evidence>
<dbReference type="Proteomes" id="UP001055072">
    <property type="component" value="Unassembled WGS sequence"/>
</dbReference>
<accession>A0ACB8UEP3</accession>